<evidence type="ECO:0000256" key="1">
    <source>
        <dbReference type="ARBA" id="ARBA00004442"/>
    </source>
</evidence>
<dbReference type="SUPFAM" id="SSF103088">
    <property type="entry name" value="OmpA-like"/>
    <property type="match status" value="2"/>
</dbReference>
<sequence length="309" mass="35311">MKNFISLLIFLLFACLGMWWYYSCDWCSVKKNSSITTVQNQPDPAEEARKKKAYEDSIALANKLANGFFIKDHLGKDIFRYPEQLQILKTNDSVCIPSSADGYNDLLANYLGKNLDKELIVYGFETKEEQDSGKQLGLDRANFVKNLFITGGINADRILTKSKLHDYTYNDEGKYNGGITFEIHEVSNKDRLNEIEKSIANKTLYSNFGQKDFKPDATLSSYAIELKNYLVKYPEKKVNIIGHTDDIGEEEDNLWFGKQRANNVKKYLVSRGIPSEKLTTQSKGESDPIVPNDSPENRNKNRRIEIIVN</sequence>
<evidence type="ECO:0000313" key="8">
    <source>
        <dbReference type="Proteomes" id="UP001597459"/>
    </source>
</evidence>
<dbReference type="Gene3D" id="3.30.1330.60">
    <property type="entry name" value="OmpA-like domain"/>
    <property type="match status" value="1"/>
</dbReference>
<keyword evidence="3" id="KW-0998">Cell outer membrane</keyword>
<name>A0ABW5NF12_9FLAO</name>
<evidence type="ECO:0000313" key="7">
    <source>
        <dbReference type="EMBL" id="MFD2593010.1"/>
    </source>
</evidence>
<feature type="domain" description="OmpA-like" evidence="6">
    <location>
        <begin position="195"/>
        <end position="309"/>
    </location>
</feature>
<keyword evidence="8" id="KW-1185">Reference proteome</keyword>
<evidence type="ECO:0000256" key="2">
    <source>
        <dbReference type="ARBA" id="ARBA00023136"/>
    </source>
</evidence>
<dbReference type="PROSITE" id="PS51257">
    <property type="entry name" value="PROKAR_LIPOPROTEIN"/>
    <property type="match status" value="1"/>
</dbReference>
<gene>
    <name evidence="7" type="ORF">ACFSTE_19390</name>
</gene>
<organism evidence="7 8">
    <name type="scientific">Aquimarina hainanensis</name>
    <dbReference type="NCBI Taxonomy" id="1578017"/>
    <lineage>
        <taxon>Bacteria</taxon>
        <taxon>Pseudomonadati</taxon>
        <taxon>Bacteroidota</taxon>
        <taxon>Flavobacteriia</taxon>
        <taxon>Flavobacteriales</taxon>
        <taxon>Flavobacteriaceae</taxon>
        <taxon>Aquimarina</taxon>
    </lineage>
</organism>
<dbReference type="PRINTS" id="PR01021">
    <property type="entry name" value="OMPADOMAIN"/>
</dbReference>
<evidence type="ECO:0000256" key="3">
    <source>
        <dbReference type="ARBA" id="ARBA00023237"/>
    </source>
</evidence>
<protein>
    <submittedName>
        <fullName evidence="7">OmpA family protein</fullName>
    </submittedName>
</protein>
<comment type="caution">
    <text evidence="7">The sequence shown here is derived from an EMBL/GenBank/DDBJ whole genome shotgun (WGS) entry which is preliminary data.</text>
</comment>
<feature type="region of interest" description="Disordered" evidence="5">
    <location>
        <begin position="275"/>
        <end position="301"/>
    </location>
</feature>
<dbReference type="InterPro" id="IPR050330">
    <property type="entry name" value="Bact_OuterMem_StrucFunc"/>
</dbReference>
<evidence type="ECO:0000259" key="6">
    <source>
        <dbReference type="PROSITE" id="PS51123"/>
    </source>
</evidence>
<comment type="subcellular location">
    <subcellularLocation>
        <location evidence="1">Cell outer membrane</location>
    </subcellularLocation>
</comment>
<dbReference type="PANTHER" id="PTHR30329">
    <property type="entry name" value="STATOR ELEMENT OF FLAGELLAR MOTOR COMPLEX"/>
    <property type="match status" value="1"/>
</dbReference>
<accession>A0ABW5NF12</accession>
<dbReference type="InterPro" id="IPR006664">
    <property type="entry name" value="OMP_bac"/>
</dbReference>
<reference evidence="8" key="1">
    <citation type="journal article" date="2019" name="Int. J. Syst. Evol. Microbiol.">
        <title>The Global Catalogue of Microorganisms (GCM) 10K type strain sequencing project: providing services to taxonomists for standard genome sequencing and annotation.</title>
        <authorList>
            <consortium name="The Broad Institute Genomics Platform"/>
            <consortium name="The Broad Institute Genome Sequencing Center for Infectious Disease"/>
            <person name="Wu L."/>
            <person name="Ma J."/>
        </authorList>
    </citation>
    <scope>NUCLEOTIDE SEQUENCE [LARGE SCALE GENOMIC DNA]</scope>
    <source>
        <strain evidence="8">KCTC 42423</strain>
    </source>
</reference>
<keyword evidence="2 4" id="KW-0472">Membrane</keyword>
<proteinExistence type="predicted"/>
<evidence type="ECO:0000256" key="5">
    <source>
        <dbReference type="SAM" id="MobiDB-lite"/>
    </source>
</evidence>
<dbReference type="Pfam" id="PF00691">
    <property type="entry name" value="OmpA"/>
    <property type="match status" value="1"/>
</dbReference>
<dbReference type="Proteomes" id="UP001597459">
    <property type="component" value="Unassembled WGS sequence"/>
</dbReference>
<dbReference type="InterPro" id="IPR006665">
    <property type="entry name" value="OmpA-like"/>
</dbReference>
<dbReference type="PROSITE" id="PS51123">
    <property type="entry name" value="OMPA_2"/>
    <property type="match status" value="1"/>
</dbReference>
<dbReference type="PANTHER" id="PTHR30329:SF21">
    <property type="entry name" value="LIPOPROTEIN YIAD-RELATED"/>
    <property type="match status" value="1"/>
</dbReference>
<dbReference type="CDD" id="cd07185">
    <property type="entry name" value="OmpA_C-like"/>
    <property type="match status" value="1"/>
</dbReference>
<dbReference type="EMBL" id="JBHULX010000039">
    <property type="protein sequence ID" value="MFD2593010.1"/>
    <property type="molecule type" value="Genomic_DNA"/>
</dbReference>
<evidence type="ECO:0000256" key="4">
    <source>
        <dbReference type="PROSITE-ProRule" id="PRU00473"/>
    </source>
</evidence>
<dbReference type="RefSeq" id="WP_378255194.1">
    <property type="nucleotide sequence ID" value="NZ_JBHSJV010000001.1"/>
</dbReference>
<dbReference type="InterPro" id="IPR036737">
    <property type="entry name" value="OmpA-like_sf"/>
</dbReference>